<sequence length="501" mass="54789">MTDSTLWVAHQQARRRSLGPSNGHSQLLASVIFNLDKLPNFAQVEQILFSAFGPMEALSTCYTNSKDLLAEVLFSNPKTCELVITTGFSHNNKCIGPLFKALQSHDKVAHLKIYCTPFGTFRGEATVLLNVSAVDNLTPLTRKLQLSGSLMGEIVLRAKDIPPICCYCQKEGYNLSAYTCHRPWVVCCSDCEETGHSSNNPSCAAVQAKVNQADSTITSSPKIIEVIVSTPLRNHPTPTPPTTFKTEGAELDAYLAESTAQAIVKDTKMGDNTPSPHVIPDASAPIVVAQGNYQGIKDEFSGGTNVKNVLIGLAMIKGLHSLVHNPSSPKHLLIRHLRSLHPPLSLLALQETHISPEHQSQIQLMFQGHNSLWTPHCGLVSLTPTLILSQIHVTDDDHVLVIKEISMQIFTTAIEYQLNDLTSLTPTVTVSSLSPDITFVNPSWTDHSLLAVIIPFSRPSGPRIWHFNSNYLLHDEFEAQLVDLLADAPTMLPSHCSPGHC</sequence>
<proteinExistence type="predicted"/>
<dbReference type="GeneID" id="28993034"/>
<dbReference type="InParanoid" id="A0A163DB35"/>
<dbReference type="RefSeq" id="XP_018288130.1">
    <property type="nucleotide sequence ID" value="XM_018432128.1"/>
</dbReference>
<dbReference type="AlphaFoldDB" id="A0A163DB35"/>
<evidence type="ECO:0000313" key="2">
    <source>
        <dbReference type="Proteomes" id="UP000077315"/>
    </source>
</evidence>
<keyword evidence="2" id="KW-1185">Reference proteome</keyword>
<gene>
    <name evidence="1" type="ORF">PHYBLDRAFT_148652</name>
</gene>
<evidence type="ECO:0000313" key="1">
    <source>
        <dbReference type="EMBL" id="OAD70090.1"/>
    </source>
</evidence>
<name>A0A163DB35_PHYB8</name>
<dbReference type="Proteomes" id="UP000077315">
    <property type="component" value="Unassembled WGS sequence"/>
</dbReference>
<protein>
    <recommendedName>
        <fullName evidence="3">Endonuclease/exonuclease/phosphatase domain-containing protein</fullName>
    </recommendedName>
</protein>
<dbReference type="OrthoDB" id="2289333at2759"/>
<dbReference type="EMBL" id="KV440989">
    <property type="protein sequence ID" value="OAD70090.1"/>
    <property type="molecule type" value="Genomic_DNA"/>
</dbReference>
<evidence type="ECO:0008006" key="3">
    <source>
        <dbReference type="Google" id="ProtNLM"/>
    </source>
</evidence>
<organism evidence="1 2">
    <name type="scientific">Phycomyces blakesleeanus (strain ATCC 8743b / DSM 1359 / FGSC 10004 / NBRC 33097 / NRRL 1555)</name>
    <dbReference type="NCBI Taxonomy" id="763407"/>
    <lineage>
        <taxon>Eukaryota</taxon>
        <taxon>Fungi</taxon>
        <taxon>Fungi incertae sedis</taxon>
        <taxon>Mucoromycota</taxon>
        <taxon>Mucoromycotina</taxon>
        <taxon>Mucoromycetes</taxon>
        <taxon>Mucorales</taxon>
        <taxon>Phycomycetaceae</taxon>
        <taxon>Phycomyces</taxon>
    </lineage>
</organism>
<reference evidence="2" key="1">
    <citation type="submission" date="2015-06" db="EMBL/GenBank/DDBJ databases">
        <title>Expansion of signal transduction pathways in fungi by whole-genome duplication.</title>
        <authorList>
            <consortium name="DOE Joint Genome Institute"/>
            <person name="Corrochano L.M."/>
            <person name="Kuo A."/>
            <person name="Marcet-Houben M."/>
            <person name="Polaino S."/>
            <person name="Salamov A."/>
            <person name="Villalobos J.M."/>
            <person name="Alvarez M.I."/>
            <person name="Avalos J."/>
            <person name="Benito E.P."/>
            <person name="Benoit I."/>
            <person name="Burger G."/>
            <person name="Camino L.P."/>
            <person name="Canovas D."/>
            <person name="Cerda-Olmedo E."/>
            <person name="Cheng J.-F."/>
            <person name="Dominguez A."/>
            <person name="Elias M."/>
            <person name="Eslava A.P."/>
            <person name="Glaser F."/>
            <person name="Grimwood J."/>
            <person name="Gutierrez G."/>
            <person name="Heitman J."/>
            <person name="Henrissat B."/>
            <person name="Iturriaga E.A."/>
            <person name="Lang B.F."/>
            <person name="Lavin J.L."/>
            <person name="Lee S."/>
            <person name="Li W."/>
            <person name="Lindquist E."/>
            <person name="Lopez-Garcia S."/>
            <person name="Luque E.M."/>
            <person name="Marcos A.T."/>
            <person name="Martin J."/>
            <person name="McCluskey K."/>
            <person name="Medina H.R."/>
            <person name="Miralles-Duran A."/>
            <person name="Miyazaki A."/>
            <person name="Munoz-Torres E."/>
            <person name="Oguiza J.A."/>
            <person name="Ohm R."/>
            <person name="Olmedo M."/>
            <person name="Orejas M."/>
            <person name="Ortiz-Castellanos L."/>
            <person name="Pisabarro A.G."/>
            <person name="Rodriguez-Romero J."/>
            <person name="Ruiz-Herrera J."/>
            <person name="Ruiz-Vazquez R."/>
            <person name="Sanz C."/>
            <person name="Schackwitz W."/>
            <person name="Schmutz J."/>
            <person name="Shahriari M."/>
            <person name="Shelest E."/>
            <person name="Silva-Franco F."/>
            <person name="Soanes D."/>
            <person name="Syed K."/>
            <person name="Tagua V.G."/>
            <person name="Talbot N.J."/>
            <person name="Thon M."/>
            <person name="De vries R.P."/>
            <person name="Wiebenga A."/>
            <person name="Yadav J.S."/>
            <person name="Braun E.L."/>
            <person name="Baker S."/>
            <person name="Garre V."/>
            <person name="Horwitz B."/>
            <person name="Torres-Martinez S."/>
            <person name="Idnurm A."/>
            <person name="Herrera-Estrella A."/>
            <person name="Gabaldon T."/>
            <person name="Grigoriev I.V."/>
        </authorList>
    </citation>
    <scope>NUCLEOTIDE SEQUENCE [LARGE SCALE GENOMIC DNA]</scope>
    <source>
        <strain evidence="2">NRRL 1555(-)</strain>
    </source>
</reference>
<accession>A0A163DB35</accession>
<dbReference type="VEuPathDB" id="FungiDB:PHYBLDRAFT_148652"/>